<keyword evidence="8" id="KW-0378">Hydrolase</keyword>
<dbReference type="Gene3D" id="3.90.730.10">
    <property type="entry name" value="Ribonuclease T2-like"/>
    <property type="match status" value="1"/>
</dbReference>
<evidence type="ECO:0000256" key="9">
    <source>
        <dbReference type="ARBA" id="ARBA00022824"/>
    </source>
</evidence>
<feature type="active site" evidence="16">
    <location>
        <position position="127"/>
    </location>
</feature>
<comment type="subcellular location">
    <subcellularLocation>
        <location evidence="1">Endoplasmic reticulum lumen</location>
    </subcellularLocation>
    <subcellularLocation>
        <location evidence="2">Lysosome</location>
    </subcellularLocation>
    <subcellularLocation>
        <location evidence="3">Secreted</location>
    </subcellularLocation>
</comment>
<dbReference type="GO" id="GO:0016787">
    <property type="term" value="F:hydrolase activity"/>
    <property type="evidence" value="ECO:0007669"/>
    <property type="project" value="UniProtKB-KW"/>
</dbReference>
<dbReference type="AlphaFoldDB" id="A0AA38M5F1"/>
<keyword evidence="10" id="KW-1015">Disulfide bond</keyword>
<dbReference type="InterPro" id="IPR033697">
    <property type="entry name" value="Ribonuclease_T2_eukaryotic"/>
</dbReference>
<evidence type="ECO:0000256" key="15">
    <source>
        <dbReference type="ARBA" id="ARBA00052670"/>
    </source>
</evidence>
<dbReference type="GO" id="GO:0005764">
    <property type="term" value="C:lysosome"/>
    <property type="evidence" value="ECO:0007669"/>
    <property type="project" value="UniProtKB-SubCell"/>
</dbReference>
<dbReference type="GO" id="GO:0005576">
    <property type="term" value="C:extracellular region"/>
    <property type="evidence" value="ECO:0007669"/>
    <property type="project" value="UniProtKB-SubCell"/>
</dbReference>
<dbReference type="GO" id="GO:0005788">
    <property type="term" value="C:endoplasmic reticulum lumen"/>
    <property type="evidence" value="ECO:0007669"/>
    <property type="project" value="UniProtKB-SubCell"/>
</dbReference>
<evidence type="ECO:0000313" key="19">
    <source>
        <dbReference type="EMBL" id="KAJ3643749.1"/>
    </source>
</evidence>
<evidence type="ECO:0000256" key="1">
    <source>
        <dbReference type="ARBA" id="ARBA00004319"/>
    </source>
</evidence>
<evidence type="ECO:0000256" key="6">
    <source>
        <dbReference type="ARBA" id="ARBA00022722"/>
    </source>
</evidence>
<dbReference type="PANTHER" id="PTHR11240:SF22">
    <property type="entry name" value="RIBONUCLEASE T2"/>
    <property type="match status" value="1"/>
</dbReference>
<dbReference type="CDD" id="cd01061">
    <property type="entry name" value="RNase_T2_euk"/>
    <property type="match status" value="1"/>
</dbReference>
<sequence>MFYILAALILLTVNPSISENPPEKKPKPSPTPFQDWDYIVYSQRWPITGCSQWEERSSQNTCSLPHDNTTWTVHGLWPTKIGANGPFFCNSAIHFDPDQLAPMMKELQEYWTNVEANTKPNSLWKHEWNKHGTCAASLPLLNSVTNYFKQGLEWNQDFRLSSMLSKSNIVPNTQGYNISDVYNAVKVATGKNPEIECVVDGKSKQSLISEIRLCFNKSLDLIDCNVSKFGGQDGDILSNCNGNKNVMYFATVPNNTYTEEVIRDVYFDDVDEPNLEICIEYFNFQGRLLKLYSIIKFLMWFTL</sequence>
<dbReference type="PROSITE" id="PS00530">
    <property type="entry name" value="RNASE_T2_1"/>
    <property type="match status" value="1"/>
</dbReference>
<keyword evidence="18" id="KW-0732">Signal</keyword>
<evidence type="ECO:0000256" key="7">
    <source>
        <dbReference type="ARBA" id="ARBA00022759"/>
    </source>
</evidence>
<name>A0AA38M5F1_9CUCU</name>
<dbReference type="InterPro" id="IPR033130">
    <property type="entry name" value="RNase_T2_His_AS_2"/>
</dbReference>
<keyword evidence="9" id="KW-0256">Endoplasmic reticulum</keyword>
<keyword evidence="11" id="KW-0325">Glycoprotein</keyword>
<feature type="active site" evidence="16">
    <location>
        <position position="131"/>
    </location>
</feature>
<evidence type="ECO:0000256" key="17">
    <source>
        <dbReference type="RuleBase" id="RU004328"/>
    </source>
</evidence>
<keyword evidence="5" id="KW-0964">Secreted</keyword>
<keyword evidence="6" id="KW-0540">Nuclease</keyword>
<protein>
    <submittedName>
        <fullName evidence="19">Uncharacterized protein</fullName>
    </submittedName>
</protein>
<comment type="similarity">
    <text evidence="4 17">Belongs to the RNase T2 family.</text>
</comment>
<evidence type="ECO:0000256" key="5">
    <source>
        <dbReference type="ARBA" id="ARBA00022525"/>
    </source>
</evidence>
<evidence type="ECO:0000256" key="18">
    <source>
        <dbReference type="SAM" id="SignalP"/>
    </source>
</evidence>
<dbReference type="EMBL" id="JALNTZ010000008">
    <property type="protein sequence ID" value="KAJ3643749.1"/>
    <property type="molecule type" value="Genomic_DNA"/>
</dbReference>
<dbReference type="GO" id="GO:0006401">
    <property type="term" value="P:RNA catabolic process"/>
    <property type="evidence" value="ECO:0007669"/>
    <property type="project" value="TreeGrafter"/>
</dbReference>
<dbReference type="InterPro" id="IPR036430">
    <property type="entry name" value="RNase_T2-like_sf"/>
</dbReference>
<evidence type="ECO:0000256" key="10">
    <source>
        <dbReference type="ARBA" id="ARBA00023157"/>
    </source>
</evidence>
<evidence type="ECO:0000313" key="20">
    <source>
        <dbReference type="Proteomes" id="UP001168821"/>
    </source>
</evidence>
<proteinExistence type="inferred from homology"/>
<feature type="active site" evidence="16">
    <location>
        <position position="74"/>
    </location>
</feature>
<dbReference type="GO" id="GO:0003723">
    <property type="term" value="F:RNA binding"/>
    <property type="evidence" value="ECO:0007669"/>
    <property type="project" value="InterPro"/>
</dbReference>
<accession>A0AA38M5F1</accession>
<evidence type="ECO:0000256" key="13">
    <source>
        <dbReference type="ARBA" id="ARBA00023239"/>
    </source>
</evidence>
<evidence type="ECO:0000256" key="3">
    <source>
        <dbReference type="ARBA" id="ARBA00004613"/>
    </source>
</evidence>
<evidence type="ECO:0000256" key="2">
    <source>
        <dbReference type="ARBA" id="ARBA00004371"/>
    </source>
</evidence>
<keyword evidence="20" id="KW-1185">Reference proteome</keyword>
<evidence type="ECO:0000256" key="11">
    <source>
        <dbReference type="ARBA" id="ARBA00023180"/>
    </source>
</evidence>
<keyword evidence="13" id="KW-0456">Lyase</keyword>
<evidence type="ECO:0000256" key="8">
    <source>
        <dbReference type="ARBA" id="ARBA00022801"/>
    </source>
</evidence>
<feature type="signal peptide" evidence="18">
    <location>
        <begin position="1"/>
        <end position="18"/>
    </location>
</feature>
<dbReference type="GO" id="GO:0033897">
    <property type="term" value="F:ribonuclease T2 activity"/>
    <property type="evidence" value="ECO:0007669"/>
    <property type="project" value="InterPro"/>
</dbReference>
<dbReference type="PANTHER" id="PTHR11240">
    <property type="entry name" value="RIBONUCLEASE T2"/>
    <property type="match status" value="1"/>
</dbReference>
<keyword evidence="7" id="KW-0255">Endonuclease</keyword>
<comment type="catalytic activity">
    <reaction evidence="15">
        <text>an adenylyl-uridine-RNA = a 3'-end 2',3'-cyclophospho-AMP-RNA + a 5'-end dephospho-uridine-RNA</text>
        <dbReference type="Rhea" id="RHEA:81383"/>
        <dbReference type="Rhea" id="RHEA-COMP:17356"/>
        <dbReference type="Rhea" id="RHEA-COMP:19675"/>
        <dbReference type="Rhea" id="RHEA-COMP:19676"/>
        <dbReference type="ChEBI" id="CHEBI:173224"/>
        <dbReference type="ChEBI" id="CHEBI:231879"/>
        <dbReference type="ChEBI" id="CHEBI:231881"/>
    </reaction>
    <physiologicalReaction direction="left-to-right" evidence="15">
        <dbReference type="Rhea" id="RHEA:81384"/>
    </physiologicalReaction>
</comment>
<gene>
    <name evidence="19" type="ORF">Zmor_026439</name>
</gene>
<comment type="caution">
    <text evidence="19">The sequence shown here is derived from an EMBL/GenBank/DDBJ whole genome shotgun (WGS) entry which is preliminary data.</text>
</comment>
<evidence type="ECO:0000256" key="14">
    <source>
        <dbReference type="ARBA" id="ARBA00051280"/>
    </source>
</evidence>
<dbReference type="PROSITE" id="PS00531">
    <property type="entry name" value="RNASE_T2_2"/>
    <property type="match status" value="1"/>
</dbReference>
<dbReference type="SUPFAM" id="SSF55895">
    <property type="entry name" value="Ribonuclease Rh-like"/>
    <property type="match status" value="1"/>
</dbReference>
<dbReference type="InterPro" id="IPR001568">
    <property type="entry name" value="RNase_T2-like"/>
</dbReference>
<evidence type="ECO:0000256" key="16">
    <source>
        <dbReference type="PIRSR" id="PIRSR633697-1"/>
    </source>
</evidence>
<evidence type="ECO:0000256" key="12">
    <source>
        <dbReference type="ARBA" id="ARBA00023228"/>
    </source>
</evidence>
<dbReference type="FunFam" id="3.90.730.10:FF:000001">
    <property type="entry name" value="Ribonuclease T2"/>
    <property type="match status" value="1"/>
</dbReference>
<evidence type="ECO:0000256" key="4">
    <source>
        <dbReference type="ARBA" id="ARBA00007469"/>
    </source>
</evidence>
<keyword evidence="12" id="KW-0458">Lysosome</keyword>
<reference evidence="19" key="1">
    <citation type="journal article" date="2023" name="G3 (Bethesda)">
        <title>Whole genome assemblies of Zophobas morio and Tenebrio molitor.</title>
        <authorList>
            <person name="Kaur S."/>
            <person name="Stinson S.A."/>
            <person name="diCenzo G.C."/>
        </authorList>
    </citation>
    <scope>NUCLEOTIDE SEQUENCE</scope>
    <source>
        <strain evidence="19">QUZm001</strain>
    </source>
</reference>
<dbReference type="InterPro" id="IPR018188">
    <property type="entry name" value="RNase_T2_His_AS_1"/>
</dbReference>
<dbReference type="Proteomes" id="UP001168821">
    <property type="component" value="Unassembled WGS sequence"/>
</dbReference>
<feature type="chain" id="PRO_5041227375" evidence="18">
    <location>
        <begin position="19"/>
        <end position="303"/>
    </location>
</feature>
<comment type="catalytic activity">
    <reaction evidence="14">
        <text>a guanylyl-uridine-RNA = a 3'-end 2',3'-cyclophospho-GMP-RNA + a 5'-end dephospho-uridine-RNA</text>
        <dbReference type="Rhea" id="RHEA:81323"/>
        <dbReference type="Rhea" id="RHEA-COMP:17356"/>
        <dbReference type="Rhea" id="RHEA-COMP:19658"/>
        <dbReference type="Rhea" id="RHEA-COMP:19659"/>
        <dbReference type="ChEBI" id="CHEBI:173224"/>
        <dbReference type="ChEBI" id="CHEBI:231849"/>
        <dbReference type="ChEBI" id="CHEBI:231850"/>
    </reaction>
</comment>
<organism evidence="19 20">
    <name type="scientific">Zophobas morio</name>
    <dbReference type="NCBI Taxonomy" id="2755281"/>
    <lineage>
        <taxon>Eukaryota</taxon>
        <taxon>Metazoa</taxon>
        <taxon>Ecdysozoa</taxon>
        <taxon>Arthropoda</taxon>
        <taxon>Hexapoda</taxon>
        <taxon>Insecta</taxon>
        <taxon>Pterygota</taxon>
        <taxon>Neoptera</taxon>
        <taxon>Endopterygota</taxon>
        <taxon>Coleoptera</taxon>
        <taxon>Polyphaga</taxon>
        <taxon>Cucujiformia</taxon>
        <taxon>Tenebrionidae</taxon>
        <taxon>Zophobas</taxon>
    </lineage>
</organism>
<dbReference type="Pfam" id="PF00445">
    <property type="entry name" value="Ribonuclease_T2"/>
    <property type="match status" value="1"/>
</dbReference>